<dbReference type="PANTHER" id="PTHR33932:SF4">
    <property type="entry name" value="NA(+)_H(+) ANTIPORTER SUBUNIT B"/>
    <property type="match status" value="1"/>
</dbReference>
<organism evidence="9 10">
    <name type="scientific">Pyramidobacter porci</name>
    <dbReference type="NCBI Taxonomy" id="2605789"/>
    <lineage>
        <taxon>Bacteria</taxon>
        <taxon>Thermotogati</taxon>
        <taxon>Synergistota</taxon>
        <taxon>Synergistia</taxon>
        <taxon>Synergistales</taxon>
        <taxon>Dethiosulfovibrionaceae</taxon>
        <taxon>Pyramidobacter</taxon>
    </lineage>
</organism>
<gene>
    <name evidence="9" type="ORF">FYJ74_04765</name>
</gene>
<keyword evidence="4 7" id="KW-0812">Transmembrane</keyword>
<evidence type="ECO:0000256" key="3">
    <source>
        <dbReference type="ARBA" id="ARBA00022475"/>
    </source>
</evidence>
<keyword evidence="10" id="KW-1185">Reference proteome</keyword>
<evidence type="ECO:0000313" key="10">
    <source>
        <dbReference type="Proteomes" id="UP000473699"/>
    </source>
</evidence>
<evidence type="ECO:0000313" key="9">
    <source>
        <dbReference type="EMBL" id="MST55345.1"/>
    </source>
</evidence>
<comment type="similarity">
    <text evidence="2">Belongs to the CPA3 antiporters (TC 2.A.63) subunit B family.</text>
</comment>
<evidence type="ECO:0000256" key="1">
    <source>
        <dbReference type="ARBA" id="ARBA00004651"/>
    </source>
</evidence>
<dbReference type="EMBL" id="VUNH01000004">
    <property type="protein sequence ID" value="MST55345.1"/>
    <property type="molecule type" value="Genomic_DNA"/>
</dbReference>
<feature type="transmembrane region" description="Helical" evidence="7">
    <location>
        <begin position="76"/>
        <end position="97"/>
    </location>
</feature>
<dbReference type="Pfam" id="PF04039">
    <property type="entry name" value="MnhB"/>
    <property type="match status" value="1"/>
</dbReference>
<comment type="caution">
    <text evidence="9">The sequence shown here is derived from an EMBL/GenBank/DDBJ whole genome shotgun (WGS) entry which is preliminary data.</text>
</comment>
<dbReference type="Proteomes" id="UP000473699">
    <property type="component" value="Unassembled WGS sequence"/>
</dbReference>
<evidence type="ECO:0000256" key="7">
    <source>
        <dbReference type="SAM" id="Phobius"/>
    </source>
</evidence>
<dbReference type="AlphaFoldDB" id="A0A6L5YB40"/>
<evidence type="ECO:0000256" key="5">
    <source>
        <dbReference type="ARBA" id="ARBA00022989"/>
    </source>
</evidence>
<feature type="transmembrane region" description="Helical" evidence="7">
    <location>
        <begin position="12"/>
        <end position="33"/>
    </location>
</feature>
<reference evidence="9 10" key="1">
    <citation type="submission" date="2019-08" db="EMBL/GenBank/DDBJ databases">
        <title>In-depth cultivation of the pig gut microbiome towards novel bacterial diversity and tailored functional studies.</title>
        <authorList>
            <person name="Wylensek D."/>
            <person name="Hitch T.C.A."/>
            <person name="Clavel T."/>
        </authorList>
    </citation>
    <scope>NUCLEOTIDE SEQUENCE [LARGE SCALE GENOMIC DNA]</scope>
    <source>
        <strain evidence="9 10">SM-530-WT-4B</strain>
    </source>
</reference>
<evidence type="ECO:0000259" key="8">
    <source>
        <dbReference type="Pfam" id="PF04039"/>
    </source>
</evidence>
<feature type="transmembrane region" description="Helical" evidence="7">
    <location>
        <begin position="126"/>
        <end position="146"/>
    </location>
</feature>
<accession>A0A6L5YB40</accession>
<feature type="domain" description="Na+/H+ antiporter MnhB subunit-related protein" evidence="8">
    <location>
        <begin position="12"/>
        <end position="142"/>
    </location>
</feature>
<dbReference type="InterPro" id="IPR050622">
    <property type="entry name" value="CPA3_antiporter_subunitB"/>
</dbReference>
<keyword evidence="5 7" id="KW-1133">Transmembrane helix</keyword>
<comment type="subcellular location">
    <subcellularLocation>
        <location evidence="1">Cell membrane</location>
        <topology evidence="1">Multi-pass membrane protein</topology>
    </subcellularLocation>
</comment>
<dbReference type="GO" id="GO:0005886">
    <property type="term" value="C:plasma membrane"/>
    <property type="evidence" value="ECO:0007669"/>
    <property type="project" value="UniProtKB-SubCell"/>
</dbReference>
<dbReference type="RefSeq" id="WP_154528451.1">
    <property type="nucleotide sequence ID" value="NZ_JAXDZJ010000108.1"/>
</dbReference>
<sequence length="171" mass="18487">MKSRSMRPLSVIARTACDMYAWFMVAFGAYVIVHGDITPGGGFQGGAICATFLALMLVTQGSTYVSAWLNENFYKACLFLGLFMFIGFGLMGLGWAMDGTMMLNWAAVAHDQLAAVKPWWPPSGTVALMDIAVGIEVAGGLSLILMTMFRAIRLGTVQEDGMGKETGHDQR</sequence>
<keyword evidence="6 7" id="KW-0472">Membrane</keyword>
<protein>
    <submittedName>
        <fullName evidence="9">Sodium:proton antiporter</fullName>
    </submittedName>
</protein>
<dbReference type="NCBIfam" id="NF006248">
    <property type="entry name" value="PRK08386.1"/>
    <property type="match status" value="1"/>
</dbReference>
<keyword evidence="3" id="KW-1003">Cell membrane</keyword>
<dbReference type="PANTHER" id="PTHR33932">
    <property type="entry name" value="NA(+)/H(+) ANTIPORTER SUBUNIT B"/>
    <property type="match status" value="1"/>
</dbReference>
<feature type="transmembrane region" description="Helical" evidence="7">
    <location>
        <begin position="45"/>
        <end position="69"/>
    </location>
</feature>
<evidence type="ECO:0000256" key="6">
    <source>
        <dbReference type="ARBA" id="ARBA00023136"/>
    </source>
</evidence>
<evidence type="ECO:0000256" key="4">
    <source>
        <dbReference type="ARBA" id="ARBA00022692"/>
    </source>
</evidence>
<proteinExistence type="inferred from homology"/>
<name>A0A6L5YB40_9BACT</name>
<evidence type="ECO:0000256" key="2">
    <source>
        <dbReference type="ARBA" id="ARBA00009425"/>
    </source>
</evidence>
<dbReference type="InterPro" id="IPR007182">
    <property type="entry name" value="MnhB"/>
</dbReference>